<dbReference type="InterPro" id="IPR036291">
    <property type="entry name" value="NAD(P)-bd_dom_sf"/>
</dbReference>
<evidence type="ECO:0000313" key="3">
    <source>
        <dbReference type="Proteomes" id="UP000192596"/>
    </source>
</evidence>
<dbReference type="AlphaFoldDB" id="A0A1V8SXY1"/>
<name>A0A1V8SXY1_9PEZI</name>
<accession>A0A1V8SXY1</accession>
<feature type="domain" description="Enoyl reductase (ER)" evidence="1">
    <location>
        <begin position="16"/>
        <end position="329"/>
    </location>
</feature>
<dbReference type="PANTHER" id="PTHR45033">
    <property type="match status" value="1"/>
</dbReference>
<dbReference type="PANTHER" id="PTHR45033:SF2">
    <property type="entry name" value="ZINC-TYPE ALCOHOL DEHYDROGENASE-LIKE PROTEIN C1773.06C"/>
    <property type="match status" value="1"/>
</dbReference>
<reference evidence="3" key="1">
    <citation type="submission" date="2017-03" db="EMBL/GenBank/DDBJ databases">
        <title>Genomes of endolithic fungi from Antarctica.</title>
        <authorList>
            <person name="Coleine C."/>
            <person name="Masonjones S."/>
            <person name="Stajich J.E."/>
        </authorList>
    </citation>
    <scope>NUCLEOTIDE SEQUENCE [LARGE SCALE GENOMIC DNA]</scope>
    <source>
        <strain evidence="3">CCFEE 5527</strain>
    </source>
</reference>
<dbReference type="Pfam" id="PF00107">
    <property type="entry name" value="ADH_zinc_N"/>
    <property type="match status" value="1"/>
</dbReference>
<dbReference type="InParanoid" id="A0A1V8SXY1"/>
<dbReference type="Pfam" id="PF08240">
    <property type="entry name" value="ADH_N"/>
    <property type="match status" value="1"/>
</dbReference>
<organism evidence="2 3">
    <name type="scientific">Cryoendolithus antarcticus</name>
    <dbReference type="NCBI Taxonomy" id="1507870"/>
    <lineage>
        <taxon>Eukaryota</taxon>
        <taxon>Fungi</taxon>
        <taxon>Dikarya</taxon>
        <taxon>Ascomycota</taxon>
        <taxon>Pezizomycotina</taxon>
        <taxon>Dothideomycetes</taxon>
        <taxon>Dothideomycetidae</taxon>
        <taxon>Cladosporiales</taxon>
        <taxon>Cladosporiaceae</taxon>
        <taxon>Cryoendolithus</taxon>
    </lineage>
</organism>
<dbReference type="InterPro" id="IPR020843">
    <property type="entry name" value="ER"/>
</dbReference>
<dbReference type="InterPro" id="IPR013149">
    <property type="entry name" value="ADH-like_C"/>
</dbReference>
<dbReference type="Gene3D" id="3.40.50.720">
    <property type="entry name" value="NAD(P)-binding Rossmann-like Domain"/>
    <property type="match status" value="1"/>
</dbReference>
<dbReference type="InterPro" id="IPR052711">
    <property type="entry name" value="Zinc_ADH-like"/>
</dbReference>
<dbReference type="GO" id="GO:0016491">
    <property type="term" value="F:oxidoreductase activity"/>
    <property type="evidence" value="ECO:0007669"/>
    <property type="project" value="InterPro"/>
</dbReference>
<dbReference type="Proteomes" id="UP000192596">
    <property type="component" value="Unassembled WGS sequence"/>
</dbReference>
<dbReference type="SUPFAM" id="SSF50129">
    <property type="entry name" value="GroES-like"/>
    <property type="match status" value="1"/>
</dbReference>
<protein>
    <recommendedName>
        <fullName evidence="1">Enoyl reductase (ER) domain-containing protein</fullName>
    </recommendedName>
</protein>
<dbReference type="SUPFAM" id="SSF51735">
    <property type="entry name" value="NAD(P)-binding Rossmann-fold domains"/>
    <property type="match status" value="1"/>
</dbReference>
<dbReference type="SMART" id="SM00829">
    <property type="entry name" value="PKS_ER"/>
    <property type="match status" value="1"/>
</dbReference>
<proteinExistence type="predicted"/>
<dbReference type="CDD" id="cd08276">
    <property type="entry name" value="MDR7"/>
    <property type="match status" value="1"/>
</dbReference>
<comment type="caution">
    <text evidence="2">The sequence shown here is derived from an EMBL/GenBank/DDBJ whole genome shotgun (WGS) entry which is preliminary data.</text>
</comment>
<dbReference type="Gene3D" id="3.90.180.10">
    <property type="entry name" value="Medium-chain alcohol dehydrogenases, catalytic domain"/>
    <property type="match status" value="1"/>
</dbReference>
<dbReference type="STRING" id="1507870.A0A1V8SXY1"/>
<evidence type="ECO:0000313" key="2">
    <source>
        <dbReference type="EMBL" id="OQO04015.1"/>
    </source>
</evidence>
<gene>
    <name evidence="2" type="ORF">B0A48_10658</name>
</gene>
<keyword evidence="3" id="KW-1185">Reference proteome</keyword>
<evidence type="ECO:0000259" key="1">
    <source>
        <dbReference type="SMART" id="SM00829"/>
    </source>
</evidence>
<dbReference type="OrthoDB" id="3509362at2759"/>
<sequence>MSVASSILNSRTVYRRTPNSRTLSRSSESLPNPLPPTSILIEVHAVSLNYRDNAAGTVVALGSHAPRFAIGDRVSPILDQDAITGDEQTRRWLGGEFDGVLASHVVMDEQVCIRIPEHLDWTEAACLPNAGLTAWSSLINAQGELPAGRTALLQGTGGVSMMALKLAIAAGWKVIMTSSSDSKLADVQAVGPEGRVQGINHRSEPAWEEKVLKLTDGRGVDLVVENGGMESLVQSLKAVRKGGTISQVGYLGKQDTAALAGFVSLMIDKTVTSRGINVGSCREFERMNRFIEMTGLRFDDVIGRVYGIDHIQEAPEGLQTGSTIGKIVITLK</sequence>
<dbReference type="EMBL" id="NAJO01000023">
    <property type="protein sequence ID" value="OQO04015.1"/>
    <property type="molecule type" value="Genomic_DNA"/>
</dbReference>
<dbReference type="InterPro" id="IPR013154">
    <property type="entry name" value="ADH-like_N"/>
</dbReference>
<dbReference type="InterPro" id="IPR011032">
    <property type="entry name" value="GroES-like_sf"/>
</dbReference>